<dbReference type="EMBL" id="VEVO01000004">
    <property type="protein sequence ID" value="KAF0043313.1"/>
    <property type="molecule type" value="Genomic_DNA"/>
</dbReference>
<reference evidence="1 2" key="1">
    <citation type="submission" date="2019-06" db="EMBL/GenBank/DDBJ databases">
        <title>Draft genomes of female and male turbot (Scophthalmus maximus).</title>
        <authorList>
            <person name="Xu H."/>
            <person name="Xu X.-W."/>
            <person name="Shao C."/>
            <person name="Chen S."/>
        </authorList>
    </citation>
    <scope>NUCLEOTIDE SEQUENCE [LARGE SCALE GENOMIC DNA]</scope>
    <source>
        <strain evidence="1">Ysfricsl-2016a</strain>
        <tissue evidence="1">Blood</tissue>
    </source>
</reference>
<gene>
    <name evidence="1" type="ORF">F2P81_004650</name>
</gene>
<dbReference type="Proteomes" id="UP000438429">
    <property type="component" value="Unassembled WGS sequence"/>
</dbReference>
<name>A0A6A4TBE7_SCOMX</name>
<evidence type="ECO:0000313" key="2">
    <source>
        <dbReference type="Proteomes" id="UP000438429"/>
    </source>
</evidence>
<protein>
    <submittedName>
        <fullName evidence="1">Uncharacterized protein</fullName>
    </submittedName>
</protein>
<sequence length="72" mass="8399">MMFIQDVVYDAKPWDFKHKLRFTLLELLLGGWREIVVVVLSECEEGETDALKTFSVDFTQFIGGEPTKKRFV</sequence>
<evidence type="ECO:0000313" key="1">
    <source>
        <dbReference type="EMBL" id="KAF0043313.1"/>
    </source>
</evidence>
<accession>A0A6A4TBE7</accession>
<proteinExistence type="predicted"/>
<comment type="caution">
    <text evidence="1">The sequence shown here is derived from an EMBL/GenBank/DDBJ whole genome shotgun (WGS) entry which is preliminary data.</text>
</comment>
<dbReference type="AlphaFoldDB" id="A0A6A4TBE7"/>
<organism evidence="1 2">
    <name type="scientific">Scophthalmus maximus</name>
    <name type="common">Turbot</name>
    <name type="synonym">Psetta maxima</name>
    <dbReference type="NCBI Taxonomy" id="52904"/>
    <lineage>
        <taxon>Eukaryota</taxon>
        <taxon>Metazoa</taxon>
        <taxon>Chordata</taxon>
        <taxon>Craniata</taxon>
        <taxon>Vertebrata</taxon>
        <taxon>Euteleostomi</taxon>
        <taxon>Actinopterygii</taxon>
        <taxon>Neopterygii</taxon>
        <taxon>Teleostei</taxon>
        <taxon>Neoteleostei</taxon>
        <taxon>Acanthomorphata</taxon>
        <taxon>Carangaria</taxon>
        <taxon>Pleuronectiformes</taxon>
        <taxon>Pleuronectoidei</taxon>
        <taxon>Scophthalmidae</taxon>
        <taxon>Scophthalmus</taxon>
    </lineage>
</organism>